<protein>
    <submittedName>
        <fullName evidence="1">Uncharacterized protein</fullName>
    </submittedName>
</protein>
<reference evidence="1 2" key="1">
    <citation type="journal article" date="2022" name="bioRxiv">
        <title>The genome of the oomycete Peronosclerospora sorghi, a cosmopolitan pathogen of maize and sorghum, is inflated with dispersed pseudogenes.</title>
        <authorList>
            <person name="Fletcher K."/>
            <person name="Martin F."/>
            <person name="Isakeit T."/>
            <person name="Cavanaugh K."/>
            <person name="Magill C."/>
            <person name="Michelmore R."/>
        </authorList>
    </citation>
    <scope>NUCLEOTIDE SEQUENCE [LARGE SCALE GENOMIC DNA]</scope>
    <source>
        <strain evidence="1">P6</strain>
    </source>
</reference>
<name>A0ACC0W2Z0_9STRA</name>
<sequence length="128" mass="14314">MTDASGAVTKEEKRNYLLAAMNRHVARLLLVAPGERVPFLEDPVVATSGRWLVSTSHLSHERFDGWGWGEVVPDGLGIAYSVKDECMQFNIACRQQGNWSARMGHLLEENLVEMHQLFAPPRELGAKL</sequence>
<evidence type="ECO:0000313" key="2">
    <source>
        <dbReference type="Proteomes" id="UP001163321"/>
    </source>
</evidence>
<dbReference type="EMBL" id="CM047583">
    <property type="protein sequence ID" value="KAI9913163.1"/>
    <property type="molecule type" value="Genomic_DNA"/>
</dbReference>
<gene>
    <name evidence="1" type="ORF">PsorP6_005333</name>
</gene>
<keyword evidence="2" id="KW-1185">Reference proteome</keyword>
<dbReference type="Proteomes" id="UP001163321">
    <property type="component" value="Chromosome 4"/>
</dbReference>
<proteinExistence type="predicted"/>
<comment type="caution">
    <text evidence="1">The sequence shown here is derived from an EMBL/GenBank/DDBJ whole genome shotgun (WGS) entry which is preliminary data.</text>
</comment>
<evidence type="ECO:0000313" key="1">
    <source>
        <dbReference type="EMBL" id="KAI9913163.1"/>
    </source>
</evidence>
<organism evidence="1 2">
    <name type="scientific">Peronosclerospora sorghi</name>
    <dbReference type="NCBI Taxonomy" id="230839"/>
    <lineage>
        <taxon>Eukaryota</taxon>
        <taxon>Sar</taxon>
        <taxon>Stramenopiles</taxon>
        <taxon>Oomycota</taxon>
        <taxon>Peronosporomycetes</taxon>
        <taxon>Peronosporales</taxon>
        <taxon>Peronosporaceae</taxon>
        <taxon>Peronosclerospora</taxon>
    </lineage>
</organism>
<accession>A0ACC0W2Z0</accession>